<accession>A0ABP7P3U2</accession>
<gene>
    <name evidence="2" type="ORF">GCM10022384_10050</name>
</gene>
<organism evidence="2 3">
    <name type="scientific">Streptomyces marokkonensis</name>
    <dbReference type="NCBI Taxonomy" id="324855"/>
    <lineage>
        <taxon>Bacteria</taxon>
        <taxon>Bacillati</taxon>
        <taxon>Actinomycetota</taxon>
        <taxon>Actinomycetes</taxon>
        <taxon>Kitasatosporales</taxon>
        <taxon>Streptomycetaceae</taxon>
        <taxon>Streptomyces</taxon>
    </lineage>
</organism>
<evidence type="ECO:0000313" key="2">
    <source>
        <dbReference type="EMBL" id="GAA3959214.1"/>
    </source>
</evidence>
<name>A0ABP7P3U2_9ACTN</name>
<reference evidence="3" key="1">
    <citation type="journal article" date="2019" name="Int. J. Syst. Evol. Microbiol.">
        <title>The Global Catalogue of Microorganisms (GCM) 10K type strain sequencing project: providing services to taxonomists for standard genome sequencing and annotation.</title>
        <authorList>
            <consortium name="The Broad Institute Genomics Platform"/>
            <consortium name="The Broad Institute Genome Sequencing Center for Infectious Disease"/>
            <person name="Wu L."/>
            <person name="Ma J."/>
        </authorList>
    </citation>
    <scope>NUCLEOTIDE SEQUENCE [LARGE SCALE GENOMIC DNA]</scope>
    <source>
        <strain evidence="3">JCM 17027</strain>
    </source>
</reference>
<proteinExistence type="predicted"/>
<evidence type="ECO:0000256" key="1">
    <source>
        <dbReference type="SAM" id="MobiDB-lite"/>
    </source>
</evidence>
<protein>
    <recommendedName>
        <fullName evidence="4">Secreted protein</fullName>
    </recommendedName>
</protein>
<dbReference type="RefSeq" id="WP_345589557.1">
    <property type="nucleotide sequence ID" value="NZ_BAABCQ010000012.1"/>
</dbReference>
<dbReference type="EMBL" id="BAABCQ010000012">
    <property type="protein sequence ID" value="GAA3959214.1"/>
    <property type="molecule type" value="Genomic_DNA"/>
</dbReference>
<evidence type="ECO:0008006" key="4">
    <source>
        <dbReference type="Google" id="ProtNLM"/>
    </source>
</evidence>
<sequence>MRLARRTAPAPVSVTGHWPAAAFAALLAVLLALVPAGPAAAGAPVAVVGQVPIPAGTTLPHPDTGYHDGDGCATACASQARSRHDHLGERPAPPDRLATTTRCTGAAPATHGRTTAPSGSVPVSPGRTSHDRVRAPPVSSGI</sequence>
<evidence type="ECO:0000313" key="3">
    <source>
        <dbReference type="Proteomes" id="UP001500034"/>
    </source>
</evidence>
<dbReference type="Proteomes" id="UP001500034">
    <property type="component" value="Unassembled WGS sequence"/>
</dbReference>
<keyword evidence="3" id="KW-1185">Reference proteome</keyword>
<comment type="caution">
    <text evidence="2">The sequence shown here is derived from an EMBL/GenBank/DDBJ whole genome shotgun (WGS) entry which is preliminary data.</text>
</comment>
<feature type="region of interest" description="Disordered" evidence="1">
    <location>
        <begin position="81"/>
        <end position="142"/>
    </location>
</feature>